<proteinExistence type="predicted"/>
<dbReference type="PANTHER" id="PTHR12992:SF11">
    <property type="entry name" value="MITOCHONDRIAL COENZYME A DIPHOSPHATASE NUDT8"/>
    <property type="match status" value="1"/>
</dbReference>
<accession>A0A537LGW0</accession>
<sequence length="298" mass="33111">MPVCEDKATSGRRCGRRRSGVHALPSGEPVVEASKSRLEGSSPLQVLTLIPRQVANSCLRYQHLVDNLGIWPQGLRRPVVRLSSGYQVPCFHRAHRRRLGVVKRWGMTALTDLIRQKLARRTRRMIEADGLTRAAVLIPLLVQDGTPLVLFTRRTDTVQHHKGQISFPGGATEQGDVDALATALRETEEEVGIPRGIVEVLGTLDDVHATVSGFLITPFVGIISDPVPLRINTAEIAEVLSVPLSVFRDASRLRMERRERGGQQVDVYFYTHGRYEIWGVTARIMKSFIDAVFGESPP</sequence>
<evidence type="ECO:0000256" key="1">
    <source>
        <dbReference type="ARBA" id="ARBA00001936"/>
    </source>
</evidence>
<evidence type="ECO:0000313" key="9">
    <source>
        <dbReference type="EMBL" id="TMJ07254.1"/>
    </source>
</evidence>
<dbReference type="EMBL" id="VBAI01000011">
    <property type="protein sequence ID" value="TMJ13118.1"/>
    <property type="molecule type" value="Genomic_DNA"/>
</dbReference>
<evidence type="ECO:0000256" key="4">
    <source>
        <dbReference type="ARBA" id="ARBA00022801"/>
    </source>
</evidence>
<dbReference type="Gene3D" id="3.90.79.10">
    <property type="entry name" value="Nucleoside Triphosphate Pyrophosphohydrolase"/>
    <property type="match status" value="1"/>
</dbReference>
<keyword evidence="4" id="KW-0378">Hydrolase</keyword>
<evidence type="ECO:0000259" key="8">
    <source>
        <dbReference type="PROSITE" id="PS51462"/>
    </source>
</evidence>
<evidence type="ECO:0000256" key="6">
    <source>
        <dbReference type="ARBA" id="ARBA00023211"/>
    </source>
</evidence>
<comment type="cofactor">
    <cofactor evidence="1">
        <name>Mn(2+)</name>
        <dbReference type="ChEBI" id="CHEBI:29035"/>
    </cofactor>
</comment>
<dbReference type="CDD" id="cd03426">
    <property type="entry name" value="NUDIX_CoAse_Nudt7"/>
    <property type="match status" value="1"/>
</dbReference>
<keyword evidence="6" id="KW-0464">Manganese</keyword>
<evidence type="ECO:0000313" key="12">
    <source>
        <dbReference type="Proteomes" id="UP000318661"/>
    </source>
</evidence>
<feature type="region of interest" description="Disordered" evidence="7">
    <location>
        <begin position="1"/>
        <end position="21"/>
    </location>
</feature>
<dbReference type="SUPFAM" id="SSF55811">
    <property type="entry name" value="Nudix"/>
    <property type="match status" value="1"/>
</dbReference>
<protein>
    <submittedName>
        <fullName evidence="9">CoA pyrophosphatase</fullName>
    </submittedName>
</protein>
<evidence type="ECO:0000256" key="5">
    <source>
        <dbReference type="ARBA" id="ARBA00022842"/>
    </source>
</evidence>
<gene>
    <name evidence="10" type="ORF">E6G98_01285</name>
    <name evidence="9" type="ORF">E6G99_07340</name>
</gene>
<feature type="domain" description="Nudix hydrolase" evidence="8">
    <location>
        <begin position="131"/>
        <end position="266"/>
    </location>
</feature>
<dbReference type="InterPro" id="IPR045121">
    <property type="entry name" value="CoAse"/>
</dbReference>
<dbReference type="GO" id="GO:0046872">
    <property type="term" value="F:metal ion binding"/>
    <property type="evidence" value="ECO:0007669"/>
    <property type="project" value="UniProtKB-KW"/>
</dbReference>
<comment type="cofactor">
    <cofactor evidence="2">
        <name>Mg(2+)</name>
        <dbReference type="ChEBI" id="CHEBI:18420"/>
    </cofactor>
</comment>
<keyword evidence="5" id="KW-0460">Magnesium</keyword>
<keyword evidence="3" id="KW-0479">Metal-binding</keyword>
<dbReference type="PROSITE" id="PS51462">
    <property type="entry name" value="NUDIX"/>
    <property type="match status" value="1"/>
</dbReference>
<dbReference type="Proteomes" id="UP000315217">
    <property type="component" value="Unassembled WGS sequence"/>
</dbReference>
<dbReference type="NCBIfam" id="NF007980">
    <property type="entry name" value="PRK10707.1"/>
    <property type="match status" value="1"/>
</dbReference>
<organism evidence="9 12">
    <name type="scientific">Candidatus Segetimicrobium genomatis</name>
    <dbReference type="NCBI Taxonomy" id="2569760"/>
    <lineage>
        <taxon>Bacteria</taxon>
        <taxon>Bacillati</taxon>
        <taxon>Candidatus Sysuimicrobiota</taxon>
        <taxon>Candidatus Sysuimicrobiia</taxon>
        <taxon>Candidatus Sysuimicrobiales</taxon>
        <taxon>Candidatus Segetimicrobiaceae</taxon>
        <taxon>Candidatus Segetimicrobium</taxon>
    </lineage>
</organism>
<comment type="caution">
    <text evidence="9">The sequence shown here is derived from an EMBL/GenBank/DDBJ whole genome shotgun (WGS) entry which is preliminary data.</text>
</comment>
<dbReference type="InterPro" id="IPR000086">
    <property type="entry name" value="NUDIX_hydrolase_dom"/>
</dbReference>
<dbReference type="EMBL" id="VBAJ01000188">
    <property type="protein sequence ID" value="TMJ07254.1"/>
    <property type="molecule type" value="Genomic_DNA"/>
</dbReference>
<evidence type="ECO:0000256" key="3">
    <source>
        <dbReference type="ARBA" id="ARBA00022723"/>
    </source>
</evidence>
<evidence type="ECO:0000313" key="10">
    <source>
        <dbReference type="EMBL" id="TMJ13118.1"/>
    </source>
</evidence>
<evidence type="ECO:0000313" key="11">
    <source>
        <dbReference type="Proteomes" id="UP000315217"/>
    </source>
</evidence>
<dbReference type="GO" id="GO:0010945">
    <property type="term" value="F:coenzyme A diphosphatase activity"/>
    <property type="evidence" value="ECO:0007669"/>
    <property type="project" value="InterPro"/>
</dbReference>
<dbReference type="AlphaFoldDB" id="A0A537LGW0"/>
<dbReference type="PANTHER" id="PTHR12992">
    <property type="entry name" value="NUDIX HYDROLASE"/>
    <property type="match status" value="1"/>
</dbReference>
<reference evidence="11 12" key="1">
    <citation type="journal article" date="2019" name="Nat. Microbiol.">
        <title>Mediterranean grassland soil C-N compound turnover is dependent on rainfall and depth, and is mediated by genomically divergent microorganisms.</title>
        <authorList>
            <person name="Diamond S."/>
            <person name="Andeer P.F."/>
            <person name="Li Z."/>
            <person name="Crits-Christoph A."/>
            <person name="Burstein D."/>
            <person name="Anantharaman K."/>
            <person name="Lane K.R."/>
            <person name="Thomas B.C."/>
            <person name="Pan C."/>
            <person name="Northen T.R."/>
            <person name="Banfield J.F."/>
        </authorList>
    </citation>
    <scope>NUCLEOTIDE SEQUENCE [LARGE SCALE GENOMIC DNA]</scope>
    <source>
        <strain evidence="10">NP_1</strain>
        <strain evidence="9">NP_2</strain>
    </source>
</reference>
<dbReference type="Pfam" id="PF00293">
    <property type="entry name" value="NUDIX"/>
    <property type="match status" value="1"/>
</dbReference>
<dbReference type="Proteomes" id="UP000318661">
    <property type="component" value="Unassembled WGS sequence"/>
</dbReference>
<dbReference type="InterPro" id="IPR015797">
    <property type="entry name" value="NUDIX_hydrolase-like_dom_sf"/>
</dbReference>
<evidence type="ECO:0000256" key="7">
    <source>
        <dbReference type="SAM" id="MobiDB-lite"/>
    </source>
</evidence>
<evidence type="ECO:0000256" key="2">
    <source>
        <dbReference type="ARBA" id="ARBA00001946"/>
    </source>
</evidence>
<name>A0A537LGW0_9BACT</name>